<name>A0A194W044_CYTMA</name>
<sequence length="80" mass="9039">MSARTPIFWQTPIRYWRWSARERPALFWSCVLGGLGPVTLAVVPPIRHALGDYDAKPIPTTYPIPVGPRKTLTGYDDNTE</sequence>
<evidence type="ECO:0000313" key="2">
    <source>
        <dbReference type="Proteomes" id="UP000078559"/>
    </source>
</evidence>
<dbReference type="InterPro" id="IPR039961">
    <property type="entry name" value="Nuo9.5"/>
</dbReference>
<dbReference type="OrthoDB" id="2093409at2759"/>
<accession>A0A194URE2</accession>
<accession>A0A194W044</accession>
<reference evidence="1" key="1">
    <citation type="submission" date="2014-12" db="EMBL/GenBank/DDBJ databases">
        <title>Genome Sequence of Valsa Canker Pathogens Uncovers a Specific Adaption of Colonization on Woody Bark.</title>
        <authorList>
            <person name="Yin Z."/>
            <person name="Liu H."/>
            <person name="Gao X."/>
            <person name="Li Z."/>
            <person name="Song N."/>
            <person name="Ke X."/>
            <person name="Dai Q."/>
            <person name="Wu Y."/>
            <person name="Sun Y."/>
            <person name="Xu J.-R."/>
            <person name="Kang Z.K."/>
            <person name="Wang L."/>
            <person name="Huang L."/>
        </authorList>
    </citation>
    <scope>NUCLEOTIDE SEQUENCE [LARGE SCALE GENOMIC DNA]</scope>
    <source>
        <strain evidence="1">03-8</strain>
    </source>
</reference>
<gene>
    <name evidence="1" type="ORF">VM1G_04874</name>
</gene>
<dbReference type="EMBL" id="CM003102">
    <property type="protein sequence ID" value="KUI69488.1"/>
    <property type="molecule type" value="Genomic_DNA"/>
</dbReference>
<keyword evidence="2" id="KW-1185">Reference proteome</keyword>
<dbReference type="Proteomes" id="UP000078559">
    <property type="component" value="Chromosome 5"/>
</dbReference>
<protein>
    <submittedName>
        <fullName evidence="1">Uncharacterized protein</fullName>
    </submittedName>
</protein>
<organism evidence="1 2">
    <name type="scientific">Cytospora mali</name>
    <name type="common">Apple Valsa canker fungus</name>
    <name type="synonym">Valsa mali</name>
    <dbReference type="NCBI Taxonomy" id="578113"/>
    <lineage>
        <taxon>Eukaryota</taxon>
        <taxon>Fungi</taxon>
        <taxon>Dikarya</taxon>
        <taxon>Ascomycota</taxon>
        <taxon>Pezizomycotina</taxon>
        <taxon>Sordariomycetes</taxon>
        <taxon>Sordariomycetidae</taxon>
        <taxon>Diaporthales</taxon>
        <taxon>Cytosporaceae</taxon>
        <taxon>Cytospora</taxon>
    </lineage>
</organism>
<dbReference type="PANTHER" id="PTHR38488">
    <property type="entry name" value="OXIDOREDUCTASE 9.5 KDA SUBUNIT, PUTATIVE (AFU_ORTHOLOGUE AFUA_5G08980)-RELATED"/>
    <property type="match status" value="1"/>
</dbReference>
<evidence type="ECO:0000313" key="1">
    <source>
        <dbReference type="EMBL" id="KUI69488.1"/>
    </source>
</evidence>
<dbReference type="PANTHER" id="PTHR38488:SF1">
    <property type="entry name" value="OXIDOREDUCTASE 9.5 KDA SUBUNIT, PUTATIVE (AFU_ORTHOLOGUE AFUA_5G08980)-RELATED"/>
    <property type="match status" value="1"/>
</dbReference>
<proteinExistence type="predicted"/>
<dbReference type="CDD" id="cd22903">
    <property type="entry name" value="NI9M"/>
    <property type="match status" value="1"/>
</dbReference>
<dbReference type="AlphaFoldDB" id="A0A194W044"/>